<dbReference type="InterPro" id="IPR018967">
    <property type="entry name" value="FeS-contain_CDGSH-typ"/>
</dbReference>
<dbReference type="GO" id="GO:0046872">
    <property type="term" value="F:metal ion binding"/>
    <property type="evidence" value="ECO:0007669"/>
    <property type="project" value="UniProtKB-UniRule"/>
</dbReference>
<keyword evidence="4 7" id="KW-0479">Metal-binding</keyword>
<dbReference type="STRING" id="121845.A0A1S3DPN1"/>
<dbReference type="PaxDb" id="121845-A0A1S3DPN1"/>
<dbReference type="PANTHER" id="PTHR13680:SF5">
    <property type="entry name" value="CDGSH IRON-SULFUR DOMAIN-CONTAINING PROTEIN 1"/>
    <property type="match status" value="1"/>
</dbReference>
<reference evidence="12" key="1">
    <citation type="submission" date="2025-08" db="UniProtKB">
        <authorList>
            <consortium name="RefSeq"/>
        </authorList>
    </citation>
    <scope>IDENTIFICATION</scope>
</reference>
<dbReference type="GO" id="GO:0051537">
    <property type="term" value="F:2 iron, 2 sulfur cluster binding"/>
    <property type="evidence" value="ECO:0007669"/>
    <property type="project" value="UniProtKB-UniRule"/>
</dbReference>
<dbReference type="GO" id="GO:0010506">
    <property type="term" value="P:regulation of autophagy"/>
    <property type="evidence" value="ECO:0007669"/>
    <property type="project" value="UniProtKB-UniRule"/>
</dbReference>
<evidence type="ECO:0000256" key="3">
    <source>
        <dbReference type="ARBA" id="ARBA00022714"/>
    </source>
</evidence>
<protein>
    <recommendedName>
        <fullName evidence="7">CDGSH iron-sulfur domain-containing protein 2 homologue</fullName>
    </recommendedName>
</protein>
<dbReference type="AlphaFoldDB" id="A0A1S3DPN1"/>
<keyword evidence="9" id="KW-0732">Signal</keyword>
<dbReference type="KEGG" id="dci:103522229"/>
<evidence type="ECO:0000256" key="2">
    <source>
        <dbReference type="ARBA" id="ARBA00008624"/>
    </source>
</evidence>
<dbReference type="Gene3D" id="3.40.5.90">
    <property type="entry name" value="CDGSH iron-sulfur domain, mitoNEET-type"/>
    <property type="match status" value="1"/>
</dbReference>
<dbReference type="RefSeq" id="XP_008485555.1">
    <property type="nucleotide sequence ID" value="XM_008487333.3"/>
</dbReference>
<feature type="chain" id="PRO_5010226293" description="CDGSH iron-sulfur domain-containing protein 2 homologue" evidence="9">
    <location>
        <begin position="26"/>
        <end position="160"/>
    </location>
</feature>
<dbReference type="InterPro" id="IPR042216">
    <property type="entry name" value="MitoNEET_CISD"/>
</dbReference>
<evidence type="ECO:0000256" key="6">
    <source>
        <dbReference type="ARBA" id="ARBA00023014"/>
    </source>
</evidence>
<name>A0A1S3DPN1_DIACI</name>
<evidence type="ECO:0000256" key="4">
    <source>
        <dbReference type="ARBA" id="ARBA00022723"/>
    </source>
</evidence>
<dbReference type="GeneID" id="103522229"/>
<keyword evidence="6 7" id="KW-0411">Iron-sulfur</keyword>
<evidence type="ECO:0000256" key="5">
    <source>
        <dbReference type="ARBA" id="ARBA00023004"/>
    </source>
</evidence>
<comment type="subcellular location">
    <subcellularLocation>
        <location evidence="1 7">Endoplasmic reticulum membrane</location>
        <topology evidence="1 7">Single-pass membrane protein</topology>
    </subcellularLocation>
</comment>
<gene>
    <name evidence="12" type="primary">LOC103522229</name>
</gene>
<evidence type="ECO:0000256" key="7">
    <source>
        <dbReference type="RuleBase" id="RU369084"/>
    </source>
</evidence>
<evidence type="ECO:0000313" key="11">
    <source>
        <dbReference type="Proteomes" id="UP000079169"/>
    </source>
</evidence>
<keyword evidence="5 7" id="KW-0408">Iron</keyword>
<dbReference type="Pfam" id="PF09360">
    <property type="entry name" value="zf-CDGSH"/>
    <property type="match status" value="1"/>
</dbReference>
<dbReference type="GO" id="GO:0005789">
    <property type="term" value="C:endoplasmic reticulum membrane"/>
    <property type="evidence" value="ECO:0007669"/>
    <property type="project" value="UniProtKB-SubCell"/>
</dbReference>
<evidence type="ECO:0000259" key="10">
    <source>
        <dbReference type="SMART" id="SM00704"/>
    </source>
</evidence>
<comment type="similarity">
    <text evidence="2 7">Belongs to the CISD protein family. CISD2 subfamily.</text>
</comment>
<sequence length="160" mass="18390">MLHQKQMLIHATSLLIVIYLSLCWGKLEDYEFQEIDPPVMTKPRFTLPPGLAERFAEGIRKKVDARVNKHLYKSEDVVTNRFTVFPSDPPLVLCRCWESKKFPLCDGAHRAHNERNKDNIGPAIISASNKHNLYMNDTSGNETNVAHANENWDSDDKKKK</sequence>
<evidence type="ECO:0000313" key="12">
    <source>
        <dbReference type="RefSeq" id="XP_008485555.1"/>
    </source>
</evidence>
<feature type="compositionally biased region" description="Polar residues" evidence="8">
    <location>
        <begin position="136"/>
        <end position="146"/>
    </location>
</feature>
<keyword evidence="3 7" id="KW-0001">2Fe-2S</keyword>
<evidence type="ECO:0000256" key="8">
    <source>
        <dbReference type="SAM" id="MobiDB-lite"/>
    </source>
</evidence>
<keyword evidence="7" id="KW-0256">Endoplasmic reticulum</keyword>
<feature type="domain" description="Iron-binding zinc finger CDGSH type" evidence="10">
    <location>
        <begin position="80"/>
        <end position="115"/>
    </location>
</feature>
<dbReference type="GO" id="GO:0005741">
    <property type="term" value="C:mitochondrial outer membrane"/>
    <property type="evidence" value="ECO:0007669"/>
    <property type="project" value="TreeGrafter"/>
</dbReference>
<dbReference type="InterPro" id="IPR045131">
    <property type="entry name" value="CISD1/2"/>
</dbReference>
<accession>A0A1S3DPN1</accession>
<proteinExistence type="inferred from homology"/>
<comment type="cofactor">
    <cofactor evidence="7">
        <name>[2Fe-2S] cluster</name>
        <dbReference type="ChEBI" id="CHEBI:190135"/>
    </cofactor>
    <text evidence="7">Binds 1 [2Fe-2S] cluster.</text>
</comment>
<feature type="region of interest" description="Disordered" evidence="8">
    <location>
        <begin position="136"/>
        <end position="160"/>
    </location>
</feature>
<dbReference type="PANTHER" id="PTHR13680">
    <property type="entry name" value="CDGSH IRON-SULFUR DOMAIN-CONTAINING PROTEIN 1"/>
    <property type="match status" value="1"/>
</dbReference>
<evidence type="ECO:0000256" key="9">
    <source>
        <dbReference type="SAM" id="SignalP"/>
    </source>
</evidence>
<feature type="signal peptide" evidence="9">
    <location>
        <begin position="1"/>
        <end position="25"/>
    </location>
</feature>
<dbReference type="Proteomes" id="UP000079169">
    <property type="component" value="Unplaced"/>
</dbReference>
<keyword evidence="11" id="KW-1185">Reference proteome</keyword>
<dbReference type="OrthoDB" id="449252at2759"/>
<dbReference type="SMART" id="SM00704">
    <property type="entry name" value="ZnF_CDGSH"/>
    <property type="match status" value="1"/>
</dbReference>
<evidence type="ECO:0000256" key="1">
    <source>
        <dbReference type="ARBA" id="ARBA00004389"/>
    </source>
</evidence>
<organism evidence="11 12">
    <name type="scientific">Diaphorina citri</name>
    <name type="common">Asian citrus psyllid</name>
    <dbReference type="NCBI Taxonomy" id="121845"/>
    <lineage>
        <taxon>Eukaryota</taxon>
        <taxon>Metazoa</taxon>
        <taxon>Ecdysozoa</taxon>
        <taxon>Arthropoda</taxon>
        <taxon>Hexapoda</taxon>
        <taxon>Insecta</taxon>
        <taxon>Pterygota</taxon>
        <taxon>Neoptera</taxon>
        <taxon>Paraneoptera</taxon>
        <taxon>Hemiptera</taxon>
        <taxon>Sternorrhyncha</taxon>
        <taxon>Psylloidea</taxon>
        <taxon>Psyllidae</taxon>
        <taxon>Diaphorininae</taxon>
        <taxon>Diaphorina</taxon>
    </lineage>
</organism>